<keyword evidence="1 2" id="KW-0812">Transmembrane</keyword>
<dbReference type="AlphaFoldDB" id="Q22S01"/>
<sequence>MDKVNIIMNNRFFNVGVRASLLLGTVVLFGYVGLSDKVFNPYFENKVERVYFTRPDYANKSVIFYQRDQPHTIREV</sequence>
<gene>
    <name evidence="2" type="ORF">TTHERM_00011370</name>
</gene>
<feature type="transmembrane region" description="Helical" evidence="1">
    <location>
        <begin position="12"/>
        <end position="34"/>
    </location>
</feature>
<evidence type="ECO:0000313" key="2">
    <source>
        <dbReference type="EMBL" id="EAR87971.2"/>
    </source>
</evidence>
<dbReference type="KEGG" id="tet:TTHERM_00011370"/>
<dbReference type="InParanoid" id="Q22S01"/>
<reference evidence="3" key="1">
    <citation type="journal article" date="2006" name="PLoS Biol.">
        <title>Macronuclear genome sequence of the ciliate Tetrahymena thermophila, a model eukaryote.</title>
        <authorList>
            <person name="Eisen J.A."/>
            <person name="Coyne R.S."/>
            <person name="Wu M."/>
            <person name="Wu D."/>
            <person name="Thiagarajan M."/>
            <person name="Wortman J.R."/>
            <person name="Badger J.H."/>
            <person name="Ren Q."/>
            <person name="Amedeo P."/>
            <person name="Jones K.M."/>
            <person name="Tallon L.J."/>
            <person name="Delcher A.L."/>
            <person name="Salzberg S.L."/>
            <person name="Silva J.C."/>
            <person name="Haas B.J."/>
            <person name="Majoros W.H."/>
            <person name="Farzad M."/>
            <person name="Carlton J.M."/>
            <person name="Smith R.K. Jr."/>
            <person name="Garg J."/>
            <person name="Pearlman R.E."/>
            <person name="Karrer K.M."/>
            <person name="Sun L."/>
            <person name="Manning G."/>
            <person name="Elde N.C."/>
            <person name="Turkewitz A.P."/>
            <person name="Asai D.J."/>
            <person name="Wilkes D.E."/>
            <person name="Wang Y."/>
            <person name="Cai H."/>
            <person name="Collins K."/>
            <person name="Stewart B.A."/>
            <person name="Lee S.R."/>
            <person name="Wilamowska K."/>
            <person name="Weinberg Z."/>
            <person name="Ruzzo W.L."/>
            <person name="Wloga D."/>
            <person name="Gaertig J."/>
            <person name="Frankel J."/>
            <person name="Tsao C.-C."/>
            <person name="Gorovsky M.A."/>
            <person name="Keeling P.J."/>
            <person name="Waller R.F."/>
            <person name="Patron N.J."/>
            <person name="Cherry J.M."/>
            <person name="Stover N.A."/>
            <person name="Krieger C.J."/>
            <person name="del Toro C."/>
            <person name="Ryder H.F."/>
            <person name="Williamson S.C."/>
            <person name="Barbeau R.A."/>
            <person name="Hamilton E.P."/>
            <person name="Orias E."/>
        </authorList>
    </citation>
    <scope>NUCLEOTIDE SEQUENCE [LARGE SCALE GENOMIC DNA]</scope>
    <source>
        <strain evidence="3">SB210</strain>
    </source>
</reference>
<dbReference type="RefSeq" id="XP_001008216.2">
    <property type="nucleotide sequence ID" value="XM_001008216.3"/>
</dbReference>
<keyword evidence="3" id="KW-1185">Reference proteome</keyword>
<organism evidence="2 3">
    <name type="scientific">Tetrahymena thermophila (strain SB210)</name>
    <dbReference type="NCBI Taxonomy" id="312017"/>
    <lineage>
        <taxon>Eukaryota</taxon>
        <taxon>Sar</taxon>
        <taxon>Alveolata</taxon>
        <taxon>Ciliophora</taxon>
        <taxon>Intramacronucleata</taxon>
        <taxon>Oligohymenophorea</taxon>
        <taxon>Hymenostomatida</taxon>
        <taxon>Tetrahymenina</taxon>
        <taxon>Tetrahymenidae</taxon>
        <taxon>Tetrahymena</taxon>
    </lineage>
</organism>
<proteinExistence type="predicted"/>
<evidence type="ECO:0000256" key="1">
    <source>
        <dbReference type="SAM" id="Phobius"/>
    </source>
</evidence>
<dbReference type="Proteomes" id="UP000009168">
    <property type="component" value="Unassembled WGS sequence"/>
</dbReference>
<dbReference type="HOGENOM" id="CLU_2126092_0_0_1"/>
<keyword evidence="1" id="KW-1133">Transmembrane helix</keyword>
<evidence type="ECO:0000313" key="3">
    <source>
        <dbReference type="Proteomes" id="UP000009168"/>
    </source>
</evidence>
<keyword evidence="1" id="KW-0472">Membrane</keyword>
<protein>
    <submittedName>
        <fullName evidence="2">Transmembrane protein, putative</fullName>
    </submittedName>
</protein>
<accession>Q22S01</accession>
<dbReference type="GeneID" id="7846020"/>
<name>Q22S01_TETTS</name>
<dbReference type="EMBL" id="GG662845">
    <property type="protein sequence ID" value="EAR87971.2"/>
    <property type="molecule type" value="Genomic_DNA"/>
</dbReference>